<sequence length="233" mass="25038">MKLIGLFLLLSLSLVFAGHAQNAMVSERRDLRPFSAIYARGGIDVYIKQNDSTTTLVEGTLPEMKYLMTEVVEDVLYIYYSDKGLKDGRNRKGRVYITIPTIAGIKSRGGSDVYGEGVFRLDALELIATGGSDIRMAVATKKLVANSSGGADIILSGETDFFKADASGGSDINAHDLKVKRAELQAGGGADIHISFVDELSAEVHGGADISYRGTPDKVYVVQKGGGDVKRRN</sequence>
<dbReference type="Proteomes" id="UP001302349">
    <property type="component" value="Chromosome"/>
</dbReference>
<organism evidence="3 4">
    <name type="scientific">Imperialibacter roseus</name>
    <dbReference type="NCBI Taxonomy" id="1324217"/>
    <lineage>
        <taxon>Bacteria</taxon>
        <taxon>Pseudomonadati</taxon>
        <taxon>Bacteroidota</taxon>
        <taxon>Cytophagia</taxon>
        <taxon>Cytophagales</taxon>
        <taxon>Flammeovirgaceae</taxon>
        <taxon>Imperialibacter</taxon>
    </lineage>
</organism>
<gene>
    <name evidence="3" type="ORF">RT717_03460</name>
</gene>
<dbReference type="RefSeq" id="WP_317490345.1">
    <property type="nucleotide sequence ID" value="NZ_CP136051.1"/>
</dbReference>
<dbReference type="EMBL" id="CP136051">
    <property type="protein sequence ID" value="WOK07680.1"/>
    <property type="molecule type" value="Genomic_DNA"/>
</dbReference>
<reference evidence="3 4" key="1">
    <citation type="journal article" date="2023" name="Microbiol. Resour. Announc.">
        <title>Complete Genome Sequence of Imperialibacter roseus strain P4T.</title>
        <authorList>
            <person name="Tizabi D.R."/>
            <person name="Bachvaroff T."/>
            <person name="Hill R.T."/>
        </authorList>
    </citation>
    <scope>NUCLEOTIDE SEQUENCE [LARGE SCALE GENOMIC DNA]</scope>
    <source>
        <strain evidence="3 4">P4T</strain>
    </source>
</reference>
<evidence type="ECO:0000256" key="1">
    <source>
        <dbReference type="SAM" id="SignalP"/>
    </source>
</evidence>
<accession>A0ABZ0IRM7</accession>
<feature type="domain" description="Putative auto-transporter adhesin head GIN" evidence="2">
    <location>
        <begin position="33"/>
        <end position="216"/>
    </location>
</feature>
<proteinExistence type="predicted"/>
<dbReference type="Gene3D" id="2.160.20.120">
    <property type="match status" value="1"/>
</dbReference>
<keyword evidence="4" id="KW-1185">Reference proteome</keyword>
<dbReference type="InterPro" id="IPR021255">
    <property type="entry name" value="DUF2807"/>
</dbReference>
<feature type="signal peptide" evidence="1">
    <location>
        <begin position="1"/>
        <end position="20"/>
    </location>
</feature>
<feature type="chain" id="PRO_5045741490" evidence="1">
    <location>
        <begin position="21"/>
        <end position="233"/>
    </location>
</feature>
<name>A0ABZ0IRM7_9BACT</name>
<dbReference type="Pfam" id="PF10988">
    <property type="entry name" value="DUF2807"/>
    <property type="match status" value="1"/>
</dbReference>
<evidence type="ECO:0000259" key="2">
    <source>
        <dbReference type="Pfam" id="PF10988"/>
    </source>
</evidence>
<evidence type="ECO:0000313" key="4">
    <source>
        <dbReference type="Proteomes" id="UP001302349"/>
    </source>
</evidence>
<keyword evidence="1" id="KW-0732">Signal</keyword>
<evidence type="ECO:0000313" key="3">
    <source>
        <dbReference type="EMBL" id="WOK07680.1"/>
    </source>
</evidence>
<protein>
    <submittedName>
        <fullName evidence="3">Head GIN domain-containing protein</fullName>
    </submittedName>
</protein>